<dbReference type="PANTHER" id="PTHR22933">
    <property type="entry name" value="FI18007P1-RELATED"/>
    <property type="match status" value="1"/>
</dbReference>
<evidence type="ECO:0000313" key="5">
    <source>
        <dbReference type="RefSeq" id="XP_022240165.1"/>
    </source>
</evidence>
<dbReference type="InterPro" id="IPR036508">
    <property type="entry name" value="Chitin-bd_dom_sf"/>
</dbReference>
<evidence type="ECO:0000313" key="6">
    <source>
        <dbReference type="RefSeq" id="XP_022240166.1"/>
    </source>
</evidence>
<proteinExistence type="predicted"/>
<feature type="compositionally biased region" description="Polar residues" evidence="1">
    <location>
        <begin position="137"/>
        <end position="146"/>
    </location>
</feature>
<accession>A0ABM1S960</accession>
<dbReference type="InterPro" id="IPR002557">
    <property type="entry name" value="Chitin-bd_dom"/>
</dbReference>
<feature type="region of interest" description="Disordered" evidence="1">
    <location>
        <begin position="137"/>
        <end position="179"/>
    </location>
</feature>
<dbReference type="PROSITE" id="PS50940">
    <property type="entry name" value="CHIT_BIND_II"/>
    <property type="match status" value="1"/>
</dbReference>
<dbReference type="SUPFAM" id="SSF57625">
    <property type="entry name" value="Invertebrate chitin-binding proteins"/>
    <property type="match status" value="1"/>
</dbReference>
<keyword evidence="4" id="KW-1185">Reference proteome</keyword>
<evidence type="ECO:0000259" key="3">
    <source>
        <dbReference type="PROSITE" id="PS50940"/>
    </source>
</evidence>
<feature type="chain" id="PRO_5045023136" evidence="2">
    <location>
        <begin position="28"/>
        <end position="223"/>
    </location>
</feature>
<feature type="domain" description="Chitin-binding type-2" evidence="3">
    <location>
        <begin position="43"/>
        <end position="103"/>
    </location>
</feature>
<organism evidence="4 5">
    <name type="scientific">Limulus polyphemus</name>
    <name type="common">Atlantic horseshoe crab</name>
    <dbReference type="NCBI Taxonomy" id="6850"/>
    <lineage>
        <taxon>Eukaryota</taxon>
        <taxon>Metazoa</taxon>
        <taxon>Ecdysozoa</taxon>
        <taxon>Arthropoda</taxon>
        <taxon>Chelicerata</taxon>
        <taxon>Merostomata</taxon>
        <taxon>Xiphosura</taxon>
        <taxon>Limulidae</taxon>
        <taxon>Limulus</taxon>
    </lineage>
</organism>
<gene>
    <name evidence="5 6" type="primary">LOC111085515</name>
</gene>
<sequence length="223" mass="25552">MPRNFKGICWTVVLLFALVTWSRHIQADKHREYPKLNTIPVTNFTCLAKLPGYYADPHPSSGCQVYHMCHTKRRKYSYLCPNHTLFNQAQLICDHWYNVNCSLAENNYKVNDKLFAEGKIKFETRLPTIRSSFSAKPNDDITSFSSKPEVRGTNPPLDRISGSRKHKPPVEVPGDSGRGRSKVVFQTILPQTMRVQSIHGKCVGCMTFYIRDGEECTPCVWPR</sequence>
<evidence type="ECO:0000313" key="4">
    <source>
        <dbReference type="Proteomes" id="UP000694941"/>
    </source>
</evidence>
<dbReference type="RefSeq" id="XP_022240166.1">
    <property type="nucleotide sequence ID" value="XM_022384458.1"/>
</dbReference>
<protein>
    <submittedName>
        <fullName evidence="5 6">Uncharacterized protein LOC111085515</fullName>
    </submittedName>
</protein>
<keyword evidence="2" id="KW-0732">Signal</keyword>
<dbReference type="RefSeq" id="XP_022240165.1">
    <property type="nucleotide sequence ID" value="XM_022384457.1"/>
</dbReference>
<evidence type="ECO:0000256" key="1">
    <source>
        <dbReference type="SAM" id="MobiDB-lite"/>
    </source>
</evidence>
<dbReference type="InterPro" id="IPR052976">
    <property type="entry name" value="Scoloptoxin-like"/>
</dbReference>
<name>A0ABM1S960_LIMPO</name>
<reference evidence="5 6" key="1">
    <citation type="submission" date="2025-05" db="UniProtKB">
        <authorList>
            <consortium name="RefSeq"/>
        </authorList>
    </citation>
    <scope>IDENTIFICATION</scope>
    <source>
        <tissue evidence="5 6">Muscle</tissue>
    </source>
</reference>
<evidence type="ECO:0000256" key="2">
    <source>
        <dbReference type="SAM" id="SignalP"/>
    </source>
</evidence>
<dbReference type="PANTHER" id="PTHR22933:SF44">
    <property type="entry name" value="RE15157P"/>
    <property type="match status" value="1"/>
</dbReference>
<dbReference type="Pfam" id="PF01607">
    <property type="entry name" value="CBM_14"/>
    <property type="match status" value="1"/>
</dbReference>
<feature type="signal peptide" evidence="2">
    <location>
        <begin position="1"/>
        <end position="27"/>
    </location>
</feature>
<dbReference type="SMART" id="SM00494">
    <property type="entry name" value="ChtBD2"/>
    <property type="match status" value="1"/>
</dbReference>
<dbReference type="Gene3D" id="2.170.140.10">
    <property type="entry name" value="Chitin binding domain"/>
    <property type="match status" value="1"/>
</dbReference>
<dbReference type="GeneID" id="111085515"/>
<dbReference type="Proteomes" id="UP000694941">
    <property type="component" value="Unplaced"/>
</dbReference>